<reference evidence="2" key="1">
    <citation type="submission" date="2020-08" db="EMBL/GenBank/DDBJ databases">
        <title>Multicomponent nature underlies the extraordinary mechanical properties of spider dragline silk.</title>
        <authorList>
            <person name="Kono N."/>
            <person name="Nakamura H."/>
            <person name="Mori M."/>
            <person name="Yoshida Y."/>
            <person name="Ohtoshi R."/>
            <person name="Malay A.D."/>
            <person name="Moran D.A.P."/>
            <person name="Tomita M."/>
            <person name="Numata K."/>
            <person name="Arakawa K."/>
        </authorList>
    </citation>
    <scope>NUCLEOTIDE SEQUENCE</scope>
</reference>
<dbReference type="AlphaFoldDB" id="A0A8X6S2Q9"/>
<keyword evidence="3" id="KW-1185">Reference proteome</keyword>
<feature type="compositionally biased region" description="Polar residues" evidence="1">
    <location>
        <begin position="77"/>
        <end position="98"/>
    </location>
</feature>
<dbReference type="EMBL" id="BMAU01021255">
    <property type="protein sequence ID" value="GFY05774.1"/>
    <property type="molecule type" value="Genomic_DNA"/>
</dbReference>
<proteinExistence type="predicted"/>
<evidence type="ECO:0000313" key="2">
    <source>
        <dbReference type="EMBL" id="GFY05774.1"/>
    </source>
</evidence>
<dbReference type="Proteomes" id="UP000887159">
    <property type="component" value="Unassembled WGS sequence"/>
</dbReference>
<protein>
    <submittedName>
        <fullName evidence="2">Uncharacterized protein</fullName>
    </submittedName>
</protein>
<gene>
    <name evidence="2" type="primary">AVEN_1016_1</name>
    <name evidence="2" type="ORF">TNCV_4404411</name>
</gene>
<evidence type="ECO:0000313" key="3">
    <source>
        <dbReference type="Proteomes" id="UP000887159"/>
    </source>
</evidence>
<organism evidence="2 3">
    <name type="scientific">Trichonephila clavipes</name>
    <name type="common">Golden silk orbweaver</name>
    <name type="synonym">Nephila clavipes</name>
    <dbReference type="NCBI Taxonomy" id="2585209"/>
    <lineage>
        <taxon>Eukaryota</taxon>
        <taxon>Metazoa</taxon>
        <taxon>Ecdysozoa</taxon>
        <taxon>Arthropoda</taxon>
        <taxon>Chelicerata</taxon>
        <taxon>Arachnida</taxon>
        <taxon>Araneae</taxon>
        <taxon>Araneomorphae</taxon>
        <taxon>Entelegynae</taxon>
        <taxon>Araneoidea</taxon>
        <taxon>Nephilidae</taxon>
        <taxon>Trichonephila</taxon>
    </lineage>
</organism>
<evidence type="ECO:0000256" key="1">
    <source>
        <dbReference type="SAM" id="MobiDB-lite"/>
    </source>
</evidence>
<sequence length="98" mass="11286">MSTGDCSSWWRHCDGMGVYSWRDMEYLIHLDTILTGDRYVSIPSEHLHPFMSIVHSDGLGEFQQDNMRHPTRPKLLQSGSRRTLQNLDTSTGHQNPLT</sequence>
<comment type="caution">
    <text evidence="2">The sequence shown here is derived from an EMBL/GenBank/DDBJ whole genome shotgun (WGS) entry which is preliminary data.</text>
</comment>
<name>A0A8X6S2Q9_TRICX</name>
<accession>A0A8X6S2Q9</accession>
<feature type="region of interest" description="Disordered" evidence="1">
    <location>
        <begin position="63"/>
        <end position="98"/>
    </location>
</feature>